<dbReference type="Proteomes" id="UP000561326">
    <property type="component" value="Unassembled WGS sequence"/>
</dbReference>
<evidence type="ECO:0000256" key="4">
    <source>
        <dbReference type="ARBA" id="ARBA00023002"/>
    </source>
</evidence>
<gene>
    <name evidence="7" type="ORF">HF838_05225</name>
</gene>
<keyword evidence="4" id="KW-0560">Oxidoreductase</keyword>
<evidence type="ECO:0000313" key="8">
    <source>
        <dbReference type="Proteomes" id="UP000561326"/>
    </source>
</evidence>
<dbReference type="GO" id="GO:0043546">
    <property type="term" value="F:molybdopterin cofactor binding"/>
    <property type="evidence" value="ECO:0007669"/>
    <property type="project" value="TreeGrafter"/>
</dbReference>
<dbReference type="InterPro" id="IPR036374">
    <property type="entry name" value="OxRdtase_Mopterin-bd_sf"/>
</dbReference>
<dbReference type="GO" id="GO:0020037">
    <property type="term" value="F:heme binding"/>
    <property type="evidence" value="ECO:0007669"/>
    <property type="project" value="TreeGrafter"/>
</dbReference>
<evidence type="ECO:0000256" key="3">
    <source>
        <dbReference type="ARBA" id="ARBA00022723"/>
    </source>
</evidence>
<feature type="domain" description="Oxidoreductase molybdopterin-binding" evidence="5">
    <location>
        <begin position="43"/>
        <end position="216"/>
    </location>
</feature>
<keyword evidence="2" id="KW-0500">Molybdenum</keyword>
<evidence type="ECO:0000256" key="2">
    <source>
        <dbReference type="ARBA" id="ARBA00022505"/>
    </source>
</evidence>
<organism evidence="7 8">
    <name type="scientific">Aneurinibacillus aneurinilyticus</name>
    <name type="common">Bacillus aneurinolyticus</name>
    <dbReference type="NCBI Taxonomy" id="1391"/>
    <lineage>
        <taxon>Bacteria</taxon>
        <taxon>Bacillati</taxon>
        <taxon>Bacillota</taxon>
        <taxon>Bacilli</taxon>
        <taxon>Bacillales</taxon>
        <taxon>Paenibacillaceae</taxon>
        <taxon>Aneurinibacillus group</taxon>
        <taxon>Aneurinibacillus</taxon>
    </lineage>
</organism>
<dbReference type="CDD" id="cd02110">
    <property type="entry name" value="SO_family_Moco_dimer"/>
    <property type="match status" value="1"/>
</dbReference>
<dbReference type="Gene3D" id="2.60.40.650">
    <property type="match status" value="1"/>
</dbReference>
<comment type="cofactor">
    <cofactor evidence="1">
        <name>Mo-molybdopterin</name>
        <dbReference type="ChEBI" id="CHEBI:71302"/>
    </cofactor>
</comment>
<evidence type="ECO:0000256" key="1">
    <source>
        <dbReference type="ARBA" id="ARBA00001924"/>
    </source>
</evidence>
<protein>
    <submittedName>
        <fullName evidence="7">Sulfite oxidase</fullName>
    </submittedName>
</protein>
<accession>A0A848CTI2</accession>
<feature type="domain" description="Moybdenum cofactor oxidoreductase dimerisation" evidence="6">
    <location>
        <begin position="237"/>
        <end position="347"/>
    </location>
</feature>
<dbReference type="GO" id="GO:0030151">
    <property type="term" value="F:molybdenum ion binding"/>
    <property type="evidence" value="ECO:0007669"/>
    <property type="project" value="InterPro"/>
</dbReference>
<dbReference type="RefSeq" id="WP_168974694.1">
    <property type="nucleotide sequence ID" value="NZ_JABAGO010000006.1"/>
</dbReference>
<reference evidence="7 8" key="1">
    <citation type="submission" date="2020-04" db="EMBL/GenBank/DDBJ databases">
        <authorList>
            <person name="Hitch T.C.A."/>
            <person name="Wylensek D."/>
            <person name="Clavel T."/>
        </authorList>
    </citation>
    <scope>NUCLEOTIDE SEQUENCE [LARGE SCALE GENOMIC DNA]</scope>
    <source>
        <strain evidence="7 8">WB01_D5_05</strain>
    </source>
</reference>
<evidence type="ECO:0000259" key="6">
    <source>
        <dbReference type="Pfam" id="PF03404"/>
    </source>
</evidence>
<name>A0A848CTI2_ANEAE</name>
<dbReference type="PANTHER" id="PTHR19372:SF7">
    <property type="entry name" value="SULFITE OXIDASE, MITOCHONDRIAL"/>
    <property type="match status" value="1"/>
</dbReference>
<dbReference type="Pfam" id="PF03404">
    <property type="entry name" value="Mo-co_dimer"/>
    <property type="match status" value="1"/>
</dbReference>
<proteinExistence type="predicted"/>
<sequence>MGKSTKVRPHLLTRSICPENQETPIHFLANDITPTSYFYRRNHFSYPNLTTHFFCFPIEGSVYVPRIFTYQELLALPSKTIKIVLECAGNKRALFHPNTYGEQWKEGAIGQAYWKGVSLTTLLQYTGVHHSAREVVVEGYDTGPRTDMEGTFRYVRSLPLHKALHPDTIIAYELNGRPIPYKHGYPLRLLVPQWYAMASVKWIKKITVIDDTFQGPFQTTDYVYYPHKNNDVGKHPVTTMNSNSTIQQPLHLSTLSQGAHLIKGIAWTGEGTITAVDISIDNGHTWLPASLQQNSAEPYSWVRWSFRWHAEKKGEYTLLSRATDSLGRVQPPIAVWNRKGYGYNALCMTKVKIE</sequence>
<dbReference type="Pfam" id="PF00174">
    <property type="entry name" value="Oxidored_molyb"/>
    <property type="match status" value="1"/>
</dbReference>
<dbReference type="SUPFAM" id="SSF56524">
    <property type="entry name" value="Oxidoreductase molybdopterin-binding domain"/>
    <property type="match status" value="1"/>
</dbReference>
<keyword evidence="3" id="KW-0479">Metal-binding</keyword>
<dbReference type="InterPro" id="IPR005066">
    <property type="entry name" value="MoCF_OxRdtse_dimer"/>
</dbReference>
<dbReference type="InterPro" id="IPR014756">
    <property type="entry name" value="Ig_E-set"/>
</dbReference>
<dbReference type="AlphaFoldDB" id="A0A848CTI2"/>
<dbReference type="SUPFAM" id="SSF81296">
    <property type="entry name" value="E set domains"/>
    <property type="match status" value="1"/>
</dbReference>
<dbReference type="GO" id="GO:0008482">
    <property type="term" value="F:sulfite oxidase activity"/>
    <property type="evidence" value="ECO:0007669"/>
    <property type="project" value="TreeGrafter"/>
</dbReference>
<evidence type="ECO:0000259" key="5">
    <source>
        <dbReference type="Pfam" id="PF00174"/>
    </source>
</evidence>
<comment type="caution">
    <text evidence="7">The sequence shown here is derived from an EMBL/GenBank/DDBJ whole genome shotgun (WGS) entry which is preliminary data.</text>
</comment>
<evidence type="ECO:0000313" key="7">
    <source>
        <dbReference type="EMBL" id="NME97659.1"/>
    </source>
</evidence>
<dbReference type="GO" id="GO:0006790">
    <property type="term" value="P:sulfur compound metabolic process"/>
    <property type="evidence" value="ECO:0007669"/>
    <property type="project" value="TreeGrafter"/>
</dbReference>
<dbReference type="PANTHER" id="PTHR19372">
    <property type="entry name" value="SULFITE REDUCTASE"/>
    <property type="match status" value="1"/>
</dbReference>
<dbReference type="PRINTS" id="PR00407">
    <property type="entry name" value="EUMOPTERIN"/>
</dbReference>
<dbReference type="Gene3D" id="3.90.420.10">
    <property type="entry name" value="Oxidoreductase, molybdopterin-binding domain"/>
    <property type="match status" value="1"/>
</dbReference>
<dbReference type="EMBL" id="JABAGO010000006">
    <property type="protein sequence ID" value="NME97659.1"/>
    <property type="molecule type" value="Genomic_DNA"/>
</dbReference>
<dbReference type="InterPro" id="IPR000572">
    <property type="entry name" value="OxRdtase_Mopterin-bd_dom"/>
</dbReference>
<dbReference type="InterPro" id="IPR008335">
    <property type="entry name" value="Mopterin_OxRdtase_euk"/>
</dbReference>